<keyword evidence="2" id="KW-1185">Reference proteome</keyword>
<proteinExistence type="predicted"/>
<reference evidence="1" key="1">
    <citation type="journal article" date="2019" name="bioRxiv">
        <title>The Genome of the Zebra Mussel, Dreissena polymorpha: A Resource for Invasive Species Research.</title>
        <authorList>
            <person name="McCartney M.A."/>
            <person name="Auch B."/>
            <person name="Kono T."/>
            <person name="Mallez S."/>
            <person name="Zhang Y."/>
            <person name="Obille A."/>
            <person name="Becker A."/>
            <person name="Abrahante J.E."/>
            <person name="Garbe J."/>
            <person name="Badalamenti J.P."/>
            <person name="Herman A."/>
            <person name="Mangelson H."/>
            <person name="Liachko I."/>
            <person name="Sullivan S."/>
            <person name="Sone E.D."/>
            <person name="Koren S."/>
            <person name="Silverstein K.A.T."/>
            <person name="Beckman K.B."/>
            <person name="Gohl D.M."/>
        </authorList>
    </citation>
    <scope>NUCLEOTIDE SEQUENCE</scope>
    <source>
        <strain evidence="1">Duluth1</strain>
        <tissue evidence="1">Whole animal</tissue>
    </source>
</reference>
<name>A0A9D4JB72_DREPO</name>
<dbReference type="EMBL" id="JAIWYP010000006">
    <property type="protein sequence ID" value="KAH3806661.1"/>
    <property type="molecule type" value="Genomic_DNA"/>
</dbReference>
<dbReference type="Proteomes" id="UP000828390">
    <property type="component" value="Unassembled WGS sequence"/>
</dbReference>
<evidence type="ECO:0000313" key="2">
    <source>
        <dbReference type="Proteomes" id="UP000828390"/>
    </source>
</evidence>
<dbReference type="AlphaFoldDB" id="A0A9D4JB72"/>
<accession>A0A9D4JB72</accession>
<organism evidence="1 2">
    <name type="scientific">Dreissena polymorpha</name>
    <name type="common">Zebra mussel</name>
    <name type="synonym">Mytilus polymorpha</name>
    <dbReference type="NCBI Taxonomy" id="45954"/>
    <lineage>
        <taxon>Eukaryota</taxon>
        <taxon>Metazoa</taxon>
        <taxon>Spiralia</taxon>
        <taxon>Lophotrochozoa</taxon>
        <taxon>Mollusca</taxon>
        <taxon>Bivalvia</taxon>
        <taxon>Autobranchia</taxon>
        <taxon>Heteroconchia</taxon>
        <taxon>Euheterodonta</taxon>
        <taxon>Imparidentia</taxon>
        <taxon>Neoheterodontei</taxon>
        <taxon>Myida</taxon>
        <taxon>Dreissenoidea</taxon>
        <taxon>Dreissenidae</taxon>
        <taxon>Dreissena</taxon>
    </lineage>
</organism>
<evidence type="ECO:0000313" key="1">
    <source>
        <dbReference type="EMBL" id="KAH3806661.1"/>
    </source>
</evidence>
<protein>
    <submittedName>
        <fullName evidence="1">Uncharacterized protein</fullName>
    </submittedName>
</protein>
<sequence length="59" mass="6748">MGVNWPAHQVVVKSTMYYNMGSLKEMSLVLGKQGLKHVRKVSSKMSMCSLHRLIRDDKI</sequence>
<gene>
    <name evidence="1" type="ORF">DPMN_134985</name>
</gene>
<reference evidence="1" key="2">
    <citation type="submission" date="2020-11" db="EMBL/GenBank/DDBJ databases">
        <authorList>
            <person name="McCartney M.A."/>
            <person name="Auch B."/>
            <person name="Kono T."/>
            <person name="Mallez S."/>
            <person name="Becker A."/>
            <person name="Gohl D.M."/>
            <person name="Silverstein K.A.T."/>
            <person name="Koren S."/>
            <person name="Bechman K.B."/>
            <person name="Herman A."/>
            <person name="Abrahante J.E."/>
            <person name="Garbe J."/>
        </authorList>
    </citation>
    <scope>NUCLEOTIDE SEQUENCE</scope>
    <source>
        <strain evidence="1">Duluth1</strain>
        <tissue evidence="1">Whole animal</tissue>
    </source>
</reference>
<comment type="caution">
    <text evidence="1">The sequence shown here is derived from an EMBL/GenBank/DDBJ whole genome shotgun (WGS) entry which is preliminary data.</text>
</comment>